<proteinExistence type="predicted"/>
<dbReference type="OrthoDB" id="2873061at2759"/>
<protein>
    <submittedName>
        <fullName evidence="1">Uncharacterized protein</fullName>
    </submittedName>
</protein>
<dbReference type="VEuPathDB" id="FungiDB:BCV72DRAFT_187178"/>
<dbReference type="PANTHER" id="PTHR35587">
    <property type="entry name" value="EXPRESSED PROTEIN"/>
    <property type="match status" value="1"/>
</dbReference>
<dbReference type="PANTHER" id="PTHR35587:SF3">
    <property type="entry name" value="EXPRESSED PROTEIN"/>
    <property type="match status" value="1"/>
</dbReference>
<dbReference type="AlphaFoldDB" id="A0A1X0QQC1"/>
<name>A0A1X0QQC1_RHIZD</name>
<gene>
    <name evidence="1" type="ORF">BCV72DRAFT_187178</name>
</gene>
<evidence type="ECO:0000313" key="1">
    <source>
        <dbReference type="EMBL" id="ORE01955.1"/>
    </source>
</evidence>
<sequence>DQQQLLAKQQANILKKYTARQNASPELVANGGENNNKALKLRLDLNLDADIQLKARIRGSVQLTLL</sequence>
<feature type="non-terminal residue" evidence="1">
    <location>
        <position position="1"/>
    </location>
</feature>
<accession>A0A1X0QQC1</accession>
<dbReference type="EMBL" id="KV922084">
    <property type="protein sequence ID" value="ORE01955.1"/>
    <property type="molecule type" value="Genomic_DNA"/>
</dbReference>
<reference evidence="1" key="1">
    <citation type="journal article" date="2016" name="Proc. Natl. Acad. Sci. U.S.A.">
        <title>Lipid metabolic changes in an early divergent fungus govern the establishment of a mutualistic symbiosis with endobacteria.</title>
        <authorList>
            <person name="Lastovetsky O.A."/>
            <person name="Gaspar M.L."/>
            <person name="Mondo S.J."/>
            <person name="LaButti K.M."/>
            <person name="Sandor L."/>
            <person name="Grigoriev I.V."/>
            <person name="Henry S.A."/>
            <person name="Pawlowska T.E."/>
        </authorList>
    </citation>
    <scope>NUCLEOTIDE SEQUENCE [LARGE SCALE GENOMIC DNA]</scope>
    <source>
        <strain evidence="1">ATCC 52814</strain>
    </source>
</reference>
<feature type="non-terminal residue" evidence="1">
    <location>
        <position position="66"/>
    </location>
</feature>
<organism evidence="1">
    <name type="scientific">Rhizopus microsporus var. microsporus</name>
    <dbReference type="NCBI Taxonomy" id="86635"/>
    <lineage>
        <taxon>Eukaryota</taxon>
        <taxon>Fungi</taxon>
        <taxon>Fungi incertae sedis</taxon>
        <taxon>Mucoromycota</taxon>
        <taxon>Mucoromycotina</taxon>
        <taxon>Mucoromycetes</taxon>
        <taxon>Mucorales</taxon>
        <taxon>Mucorineae</taxon>
        <taxon>Rhizopodaceae</taxon>
        <taxon>Rhizopus</taxon>
    </lineage>
</organism>
<dbReference type="Proteomes" id="UP000242414">
    <property type="component" value="Unassembled WGS sequence"/>
</dbReference>